<evidence type="ECO:0000256" key="2">
    <source>
        <dbReference type="ARBA" id="ARBA00022448"/>
    </source>
</evidence>
<reference evidence="8 9" key="1">
    <citation type="journal article" date="2018" name="Environ. Microbiol.">
        <title>Novel energy conservation strategies and behaviour of Pelotomaculum schinkii driving syntrophic propionate catabolism.</title>
        <authorList>
            <person name="Hidalgo-Ahumada C.A.P."/>
            <person name="Nobu M.K."/>
            <person name="Narihiro T."/>
            <person name="Tamaki H."/>
            <person name="Liu W.T."/>
            <person name="Kamagata Y."/>
            <person name="Stams A.J.M."/>
            <person name="Imachi H."/>
            <person name="Sousa D.Z."/>
        </authorList>
    </citation>
    <scope>NUCLEOTIDE SEQUENCE [LARGE SCALE GENOMIC DNA]</scope>
    <source>
        <strain evidence="8 9">MGP</strain>
    </source>
</reference>
<dbReference type="InterPro" id="IPR001308">
    <property type="entry name" value="ETF_a/FixB"/>
</dbReference>
<accession>A0A4Y7RJX8</accession>
<dbReference type="PANTHER" id="PTHR43153">
    <property type="entry name" value="ELECTRON TRANSFER FLAVOPROTEIN ALPHA"/>
    <property type="match status" value="1"/>
</dbReference>
<dbReference type="EMBL" id="QFFZ01000059">
    <property type="protein sequence ID" value="TEB09111.1"/>
    <property type="molecule type" value="Genomic_DNA"/>
</dbReference>
<feature type="binding site" evidence="6">
    <location>
        <begin position="260"/>
        <end position="264"/>
    </location>
    <ligand>
        <name>FAD</name>
        <dbReference type="ChEBI" id="CHEBI:57692"/>
    </ligand>
</feature>
<feature type="binding site" evidence="6">
    <location>
        <position position="298"/>
    </location>
    <ligand>
        <name>FAD</name>
        <dbReference type="ChEBI" id="CHEBI:57692"/>
    </ligand>
</feature>
<evidence type="ECO:0000256" key="4">
    <source>
        <dbReference type="ARBA" id="ARBA00022827"/>
    </source>
</evidence>
<keyword evidence="4 6" id="KW-0274">FAD</keyword>
<evidence type="ECO:0000256" key="5">
    <source>
        <dbReference type="ARBA" id="ARBA00022982"/>
    </source>
</evidence>
<dbReference type="InterPro" id="IPR014730">
    <property type="entry name" value="ETF_a/b_N"/>
</dbReference>
<dbReference type="InterPro" id="IPR014729">
    <property type="entry name" value="Rossmann-like_a/b/a_fold"/>
</dbReference>
<evidence type="ECO:0000256" key="1">
    <source>
        <dbReference type="ARBA" id="ARBA00005817"/>
    </source>
</evidence>
<evidence type="ECO:0000259" key="7">
    <source>
        <dbReference type="SMART" id="SM00893"/>
    </source>
</evidence>
<comment type="caution">
    <text evidence="8">The sequence shown here is derived from an EMBL/GenBank/DDBJ whole genome shotgun (WGS) entry which is preliminary data.</text>
</comment>
<dbReference type="OrthoDB" id="9770286at2"/>
<dbReference type="InterPro" id="IPR033947">
    <property type="entry name" value="ETF_alpha_N"/>
</dbReference>
<feature type="binding site" evidence="6">
    <location>
        <begin position="277"/>
        <end position="284"/>
    </location>
    <ligand>
        <name>FAD</name>
        <dbReference type="ChEBI" id="CHEBI:57692"/>
    </ligand>
</feature>
<dbReference type="GO" id="GO:0016491">
    <property type="term" value="F:oxidoreductase activity"/>
    <property type="evidence" value="ECO:0007669"/>
    <property type="project" value="UniProtKB-KW"/>
</dbReference>
<dbReference type="FunFam" id="3.40.50.1220:FF:000001">
    <property type="entry name" value="Electron transfer flavoprotein, alpha subunit"/>
    <property type="match status" value="1"/>
</dbReference>
<feature type="domain" description="Electron transfer flavoprotein alpha/beta-subunit N-terminal" evidence="7">
    <location>
        <begin position="9"/>
        <end position="196"/>
    </location>
</feature>
<dbReference type="GO" id="GO:0050660">
    <property type="term" value="F:flavin adenine dinucleotide binding"/>
    <property type="evidence" value="ECO:0007669"/>
    <property type="project" value="InterPro"/>
</dbReference>
<dbReference type="AlphaFoldDB" id="A0A4Y7RJX8"/>
<keyword evidence="5" id="KW-0249">Electron transport</keyword>
<name>A0A4Y7RJX8_9FIRM</name>
<dbReference type="Gene3D" id="3.40.50.620">
    <property type="entry name" value="HUPs"/>
    <property type="match status" value="1"/>
</dbReference>
<dbReference type="InterPro" id="IPR018206">
    <property type="entry name" value="ETF_asu_C_CS"/>
</dbReference>
<dbReference type="Proteomes" id="UP000297597">
    <property type="component" value="Unassembled WGS sequence"/>
</dbReference>
<gene>
    <name evidence="8" type="primary">carE_2</name>
    <name evidence="8" type="ORF">Pmgp_03393</name>
</gene>
<dbReference type="InterPro" id="IPR029035">
    <property type="entry name" value="DHS-like_NAD/FAD-binding_dom"/>
</dbReference>
<dbReference type="PROSITE" id="PS00696">
    <property type="entry name" value="ETF_ALPHA"/>
    <property type="match status" value="1"/>
</dbReference>
<keyword evidence="2" id="KW-0813">Transport</keyword>
<dbReference type="Pfam" id="PF00766">
    <property type="entry name" value="ETF_alpha"/>
    <property type="match status" value="1"/>
</dbReference>
<dbReference type="SMART" id="SM00893">
    <property type="entry name" value="ETF"/>
    <property type="match status" value="1"/>
</dbReference>
<feature type="binding site" evidence="6">
    <location>
        <begin position="246"/>
        <end position="247"/>
    </location>
    <ligand>
        <name>FAD</name>
        <dbReference type="ChEBI" id="CHEBI:57692"/>
    </ligand>
</feature>
<sequence>MGRENSKNVWVFIEVYDNKIRNVSLELLGQGRVIADQLGEKLVGVVIGDNIAGLANEVIAYGAETAIVVSGNEYKDYSTDGFANALTALVKKYAPSVLLIGATRNGKDLAPRVAGRLETGLIADCTDIEVNSEDRLVEWTKPAGNMMSTSICPDSSPQMGTVRSNVFKKPAPDYNRAGEIVAEDIGTKADDIRTKIVEIIKTVQGETVNLEEAEIIVSGGRGMKGPENFAILKELADILGGSVGASRAAVDADWMPYAHQVGQTGKTVKPKIYLACGISGAIQHLAGMSSSDLIIAINKDPEAPIFNVADFGIVGDLFEVVPLLTKEFRRIKNG</sequence>
<keyword evidence="8" id="KW-0560">Oxidoreductase</keyword>
<protein>
    <submittedName>
        <fullName evidence="8">Caffeyl-CoA reductase-Etf complex subunit CarE</fullName>
        <ecNumber evidence="8">1.3.1.108</ecNumber>
    </submittedName>
</protein>
<dbReference type="PANTHER" id="PTHR43153:SF1">
    <property type="entry name" value="ELECTRON TRANSFER FLAVOPROTEIN SUBUNIT ALPHA, MITOCHONDRIAL"/>
    <property type="match status" value="1"/>
</dbReference>
<organism evidence="8 9">
    <name type="scientific">Pelotomaculum propionicicum</name>
    <dbReference type="NCBI Taxonomy" id="258475"/>
    <lineage>
        <taxon>Bacteria</taxon>
        <taxon>Bacillati</taxon>
        <taxon>Bacillota</taxon>
        <taxon>Clostridia</taxon>
        <taxon>Eubacteriales</taxon>
        <taxon>Desulfotomaculaceae</taxon>
        <taxon>Pelotomaculum</taxon>
    </lineage>
</organism>
<evidence type="ECO:0000313" key="9">
    <source>
        <dbReference type="Proteomes" id="UP000297597"/>
    </source>
</evidence>
<dbReference type="EC" id="1.3.1.108" evidence="8"/>
<dbReference type="InterPro" id="IPR014731">
    <property type="entry name" value="ETF_asu_C"/>
</dbReference>
<evidence type="ECO:0000313" key="8">
    <source>
        <dbReference type="EMBL" id="TEB09111.1"/>
    </source>
</evidence>
<dbReference type="SUPFAM" id="SSF52402">
    <property type="entry name" value="Adenine nucleotide alpha hydrolases-like"/>
    <property type="match status" value="1"/>
</dbReference>
<comment type="cofactor">
    <cofactor evidence="6">
        <name>FAD</name>
        <dbReference type="ChEBI" id="CHEBI:57692"/>
    </cofactor>
    <text evidence="6">Binds 1 FAD per dimer.</text>
</comment>
<dbReference type="RefSeq" id="WP_134215500.1">
    <property type="nucleotide sequence ID" value="NZ_QFFZ01000059.1"/>
</dbReference>
<feature type="binding site" evidence="6">
    <location>
        <position position="221"/>
    </location>
    <ligand>
        <name>FAD</name>
        <dbReference type="ChEBI" id="CHEBI:57692"/>
    </ligand>
</feature>
<dbReference type="GO" id="GO:0009055">
    <property type="term" value="F:electron transfer activity"/>
    <property type="evidence" value="ECO:0007669"/>
    <property type="project" value="InterPro"/>
</dbReference>
<evidence type="ECO:0000256" key="3">
    <source>
        <dbReference type="ARBA" id="ARBA00022630"/>
    </source>
</evidence>
<dbReference type="SUPFAM" id="SSF52467">
    <property type="entry name" value="DHS-like NAD/FAD-binding domain"/>
    <property type="match status" value="1"/>
</dbReference>
<keyword evidence="9" id="KW-1185">Reference proteome</keyword>
<dbReference type="Gene3D" id="3.40.50.1220">
    <property type="entry name" value="TPP-binding domain"/>
    <property type="match status" value="1"/>
</dbReference>
<keyword evidence="3" id="KW-0285">Flavoprotein</keyword>
<dbReference type="PIRSF" id="PIRSF000089">
    <property type="entry name" value="Electra_flavoP_a"/>
    <property type="match status" value="1"/>
</dbReference>
<evidence type="ECO:0000256" key="6">
    <source>
        <dbReference type="PIRSR" id="PIRSR000089-1"/>
    </source>
</evidence>
<dbReference type="CDD" id="cd01715">
    <property type="entry name" value="ETF_alpha"/>
    <property type="match status" value="1"/>
</dbReference>
<dbReference type="Pfam" id="PF01012">
    <property type="entry name" value="ETF"/>
    <property type="match status" value="1"/>
</dbReference>
<proteinExistence type="inferred from homology"/>
<dbReference type="GO" id="GO:0033539">
    <property type="term" value="P:fatty acid beta-oxidation using acyl-CoA dehydrogenase"/>
    <property type="evidence" value="ECO:0007669"/>
    <property type="project" value="TreeGrafter"/>
</dbReference>
<comment type="similarity">
    <text evidence="1">Belongs to the ETF alpha-subunit/FixB family.</text>
</comment>